<gene>
    <name evidence="5" type="ORF">IAA86_08340</name>
</gene>
<dbReference type="AlphaFoldDB" id="A0A9D1FJK9"/>
<evidence type="ECO:0000256" key="2">
    <source>
        <dbReference type="ARBA" id="ARBA00022448"/>
    </source>
</evidence>
<reference evidence="5" key="1">
    <citation type="submission" date="2020-10" db="EMBL/GenBank/DDBJ databases">
        <authorList>
            <person name="Gilroy R."/>
        </authorList>
    </citation>
    <scope>NUCLEOTIDE SEQUENCE</scope>
    <source>
        <strain evidence="5">CHK152-2871</strain>
    </source>
</reference>
<comment type="caution">
    <text evidence="5">The sequence shown here is derived from an EMBL/GenBank/DDBJ whole genome shotgun (WGS) entry which is preliminary data.</text>
</comment>
<keyword evidence="4" id="KW-0812">Transmembrane</keyword>
<evidence type="ECO:0000313" key="6">
    <source>
        <dbReference type="Proteomes" id="UP000886865"/>
    </source>
</evidence>
<dbReference type="Pfam" id="PF01547">
    <property type="entry name" value="SBP_bac_1"/>
    <property type="match status" value="1"/>
</dbReference>
<evidence type="ECO:0000256" key="3">
    <source>
        <dbReference type="ARBA" id="ARBA00022729"/>
    </source>
</evidence>
<proteinExistence type="inferred from homology"/>
<keyword evidence="4" id="KW-1133">Transmembrane helix</keyword>
<accession>A0A9D1FJK9</accession>
<reference evidence="5" key="2">
    <citation type="journal article" date="2021" name="PeerJ">
        <title>Extensive microbial diversity within the chicken gut microbiome revealed by metagenomics and culture.</title>
        <authorList>
            <person name="Gilroy R."/>
            <person name="Ravi A."/>
            <person name="Getino M."/>
            <person name="Pursley I."/>
            <person name="Horton D.L."/>
            <person name="Alikhan N.F."/>
            <person name="Baker D."/>
            <person name="Gharbi K."/>
            <person name="Hall N."/>
            <person name="Watson M."/>
            <person name="Adriaenssens E.M."/>
            <person name="Foster-Nyarko E."/>
            <person name="Jarju S."/>
            <person name="Secka A."/>
            <person name="Antonio M."/>
            <person name="Oren A."/>
            <person name="Chaudhuri R.R."/>
            <person name="La Ragione R."/>
            <person name="Hildebrand F."/>
            <person name="Pallen M.J."/>
        </authorList>
    </citation>
    <scope>NUCLEOTIDE SEQUENCE</scope>
    <source>
        <strain evidence="5">CHK152-2871</strain>
    </source>
</reference>
<dbReference type="Gene3D" id="3.40.190.10">
    <property type="entry name" value="Periplasmic binding protein-like II"/>
    <property type="match status" value="1"/>
</dbReference>
<name>A0A9D1FJK9_9BACT</name>
<dbReference type="SUPFAM" id="SSF53850">
    <property type="entry name" value="Periplasmic binding protein-like II"/>
    <property type="match status" value="1"/>
</dbReference>
<dbReference type="InterPro" id="IPR006059">
    <property type="entry name" value="SBP"/>
</dbReference>
<keyword evidence="2" id="KW-0813">Transport</keyword>
<dbReference type="GO" id="GO:0015768">
    <property type="term" value="P:maltose transport"/>
    <property type="evidence" value="ECO:0007669"/>
    <property type="project" value="TreeGrafter"/>
</dbReference>
<dbReference type="GO" id="GO:1901982">
    <property type="term" value="F:maltose binding"/>
    <property type="evidence" value="ECO:0007669"/>
    <property type="project" value="TreeGrafter"/>
</dbReference>
<evidence type="ECO:0000256" key="4">
    <source>
        <dbReference type="SAM" id="Phobius"/>
    </source>
</evidence>
<feature type="transmembrane region" description="Helical" evidence="4">
    <location>
        <begin position="6"/>
        <end position="26"/>
    </location>
</feature>
<evidence type="ECO:0000256" key="1">
    <source>
        <dbReference type="ARBA" id="ARBA00008520"/>
    </source>
</evidence>
<dbReference type="GO" id="GO:0042956">
    <property type="term" value="P:maltodextrin transmembrane transport"/>
    <property type="evidence" value="ECO:0007669"/>
    <property type="project" value="TreeGrafter"/>
</dbReference>
<dbReference type="PANTHER" id="PTHR30061">
    <property type="entry name" value="MALTOSE-BINDING PERIPLASMIC PROTEIN"/>
    <property type="match status" value="1"/>
</dbReference>
<evidence type="ECO:0000313" key="5">
    <source>
        <dbReference type="EMBL" id="HIS75011.1"/>
    </source>
</evidence>
<dbReference type="Proteomes" id="UP000886865">
    <property type="component" value="Unassembled WGS sequence"/>
</dbReference>
<keyword evidence="4" id="KW-0472">Membrane</keyword>
<dbReference type="PANTHER" id="PTHR30061:SF50">
    <property type="entry name" value="MALTOSE_MALTODEXTRIN-BINDING PERIPLASMIC PROTEIN"/>
    <property type="match status" value="1"/>
</dbReference>
<dbReference type="GO" id="GO:0055052">
    <property type="term" value="C:ATP-binding cassette (ABC) transporter complex, substrate-binding subunit-containing"/>
    <property type="evidence" value="ECO:0007669"/>
    <property type="project" value="TreeGrafter"/>
</dbReference>
<keyword evidence="3" id="KW-0732">Signal</keyword>
<protein>
    <submittedName>
        <fullName evidence="5">Extracellular solute-binding protein</fullName>
    </submittedName>
</protein>
<comment type="similarity">
    <text evidence="1">Belongs to the bacterial solute-binding protein 1 family.</text>
</comment>
<organism evidence="5 6">
    <name type="scientific">Candidatus Galligastranaerophilus intestinavium</name>
    <dbReference type="NCBI Taxonomy" id="2840836"/>
    <lineage>
        <taxon>Bacteria</taxon>
        <taxon>Candidatus Galligastranaerophilus</taxon>
    </lineage>
</organism>
<dbReference type="EMBL" id="DVJQ01000072">
    <property type="protein sequence ID" value="HIS75011.1"/>
    <property type="molecule type" value="Genomic_DNA"/>
</dbReference>
<sequence length="417" mass="47809">MIRKFFLTVSLVLLCTIILTGGFFYYKKQKNRNNEFTIWTIQLKPVAQEIIEKNISYFKQVHPQIKVVWVDIPIAEAQKRTLAAILGKNPPDLINLNPDFSLILAQRGALEYFSEKESERFIPSTVEMLKYKGKIFALPFYATSSITLYNKEILNSCGYLTPPKTYEELAQIAQNLKNCSGIYPLAINLNENDSLAKILNKYGINSFENEEEIKKAVFVYSMFNDLYKKNLISKDTLTINHREMAEKYMSKNALFVVLGSNFLNMVKENAPEIYLKSDVCEQLKPKEGKYDISLMNLIIPKYAKNKALAHEFANLLTDDKTQLELAKLTNVIPTNKETLEDEYFSQCEENLAAKARCMGIEQLKNSGNKDFGVQNKKEINEAINKTAEKIILDPNITKEGIEKEVRALAKKIREFRA</sequence>